<dbReference type="InterPro" id="IPR036396">
    <property type="entry name" value="Cyt_P450_sf"/>
</dbReference>
<evidence type="ECO:0000256" key="2">
    <source>
        <dbReference type="ARBA" id="ARBA00022617"/>
    </source>
</evidence>
<accession>A0A0D2L7H9</accession>
<keyword evidence="6" id="KW-0812">Transmembrane</keyword>
<dbReference type="Pfam" id="PF00067">
    <property type="entry name" value="p450"/>
    <property type="match status" value="1"/>
</dbReference>
<dbReference type="GO" id="GO:0004497">
    <property type="term" value="F:monooxygenase activity"/>
    <property type="evidence" value="ECO:0007669"/>
    <property type="project" value="InterPro"/>
</dbReference>
<dbReference type="EMBL" id="KN817545">
    <property type="protein sequence ID" value="KJA23082.1"/>
    <property type="molecule type" value="Genomic_DNA"/>
</dbReference>
<keyword evidence="6" id="KW-0472">Membrane</keyword>
<evidence type="ECO:0000313" key="8">
    <source>
        <dbReference type="Proteomes" id="UP000054270"/>
    </source>
</evidence>
<keyword evidence="6" id="KW-1133">Transmembrane helix</keyword>
<feature type="binding site" description="axial binding residue" evidence="5">
    <location>
        <position position="447"/>
    </location>
    <ligand>
        <name>heme</name>
        <dbReference type="ChEBI" id="CHEBI:30413"/>
    </ligand>
    <ligandPart>
        <name>Fe</name>
        <dbReference type="ChEBI" id="CHEBI:18248"/>
    </ligandPart>
</feature>
<sequence length="511" mass="58369">MSVVVNSTLNDSLRDYWQQTPLSYLVVAGAAVLLSLSTAFKFPFSGDSKIYYPPGLQIVHAWKFFTKRYDFLNDTFRQTHKKFFEFYVNQYRVVAIRGENQRKIFYTEKTLSMFQGHQFLVGAAPSLKDINVMEDRSEDFHAAFFKRLLVVQHKDRVTTMIPALFGHIDRHFKALGREGSFDPFKETHDIIFEMTARLAACRELAEDKQAIRKLIDIYLDLEHGVTAGSILFPWFPSPSRKAKANATAALYGFLNSYVELRRKDPVTSTDTIDVFIAEGCNNPTIVAVIMNIVFAGVINTGVNVSWALVHLGFNPEWKEKVIVELKSLFAEHAISHATDPLHIQLSSIPLNAWETKTPVLEGVIRETLRLTMTDAPSRRIMSDELVLDGVVVKKGQFITYSQAEVHLNPAIYPKPYTFDPDRYRRGREEDKKEAFCYLAWGAGRHPCAGIKLAKLEMKMVLAMLLLGYDYHVVDENGNYPASAPRVDRNDCHQPRPITQDRVYIEFKRVVE</sequence>
<dbReference type="STRING" id="945553.A0A0D2L7H9"/>
<protein>
    <recommendedName>
        <fullName evidence="9">Cytochrome P450</fullName>
    </recommendedName>
</protein>
<evidence type="ECO:0000256" key="5">
    <source>
        <dbReference type="PIRSR" id="PIRSR602401-1"/>
    </source>
</evidence>
<comment type="cofactor">
    <cofactor evidence="5">
        <name>heme</name>
        <dbReference type="ChEBI" id="CHEBI:30413"/>
    </cofactor>
</comment>
<feature type="transmembrane region" description="Helical" evidence="6">
    <location>
        <begin position="22"/>
        <end position="40"/>
    </location>
</feature>
<dbReference type="InterPro" id="IPR002401">
    <property type="entry name" value="Cyt_P450_E_grp-I"/>
</dbReference>
<proteinExistence type="inferred from homology"/>
<dbReference type="Gene3D" id="1.10.630.10">
    <property type="entry name" value="Cytochrome P450"/>
    <property type="match status" value="1"/>
</dbReference>
<gene>
    <name evidence="7" type="ORF">HYPSUDRAFT_601084</name>
</gene>
<dbReference type="AlphaFoldDB" id="A0A0D2L7H9"/>
<dbReference type="GO" id="GO:0020037">
    <property type="term" value="F:heme binding"/>
    <property type="evidence" value="ECO:0007669"/>
    <property type="project" value="InterPro"/>
</dbReference>
<reference evidence="8" key="1">
    <citation type="submission" date="2014-04" db="EMBL/GenBank/DDBJ databases">
        <title>Evolutionary Origins and Diversification of the Mycorrhizal Mutualists.</title>
        <authorList>
            <consortium name="DOE Joint Genome Institute"/>
            <consortium name="Mycorrhizal Genomics Consortium"/>
            <person name="Kohler A."/>
            <person name="Kuo A."/>
            <person name="Nagy L.G."/>
            <person name="Floudas D."/>
            <person name="Copeland A."/>
            <person name="Barry K.W."/>
            <person name="Cichocki N."/>
            <person name="Veneault-Fourrey C."/>
            <person name="LaButti K."/>
            <person name="Lindquist E.A."/>
            <person name="Lipzen A."/>
            <person name="Lundell T."/>
            <person name="Morin E."/>
            <person name="Murat C."/>
            <person name="Riley R."/>
            <person name="Ohm R."/>
            <person name="Sun H."/>
            <person name="Tunlid A."/>
            <person name="Henrissat B."/>
            <person name="Grigoriev I.V."/>
            <person name="Hibbett D.S."/>
            <person name="Martin F."/>
        </authorList>
    </citation>
    <scope>NUCLEOTIDE SEQUENCE [LARGE SCALE GENOMIC DNA]</scope>
    <source>
        <strain evidence="8">FD-334 SS-4</strain>
    </source>
</reference>
<organism evidence="7 8">
    <name type="scientific">Hypholoma sublateritium (strain FD-334 SS-4)</name>
    <dbReference type="NCBI Taxonomy" id="945553"/>
    <lineage>
        <taxon>Eukaryota</taxon>
        <taxon>Fungi</taxon>
        <taxon>Dikarya</taxon>
        <taxon>Basidiomycota</taxon>
        <taxon>Agaricomycotina</taxon>
        <taxon>Agaricomycetes</taxon>
        <taxon>Agaricomycetidae</taxon>
        <taxon>Agaricales</taxon>
        <taxon>Agaricineae</taxon>
        <taxon>Strophariaceae</taxon>
        <taxon>Hypholoma</taxon>
    </lineage>
</organism>
<keyword evidence="8" id="KW-1185">Reference proteome</keyword>
<evidence type="ECO:0000256" key="6">
    <source>
        <dbReference type="SAM" id="Phobius"/>
    </source>
</evidence>
<dbReference type="GO" id="GO:0005506">
    <property type="term" value="F:iron ion binding"/>
    <property type="evidence" value="ECO:0007669"/>
    <property type="project" value="InterPro"/>
</dbReference>
<keyword evidence="3 5" id="KW-0479">Metal-binding</keyword>
<evidence type="ECO:0000256" key="1">
    <source>
        <dbReference type="ARBA" id="ARBA00010617"/>
    </source>
</evidence>
<evidence type="ECO:0000256" key="3">
    <source>
        <dbReference type="ARBA" id="ARBA00022723"/>
    </source>
</evidence>
<evidence type="ECO:0000256" key="4">
    <source>
        <dbReference type="ARBA" id="ARBA00023004"/>
    </source>
</evidence>
<evidence type="ECO:0000313" key="7">
    <source>
        <dbReference type="EMBL" id="KJA23082.1"/>
    </source>
</evidence>
<keyword evidence="2 5" id="KW-0349">Heme</keyword>
<dbReference type="PANTHER" id="PTHR24304:SF2">
    <property type="entry name" value="24-HYDROXYCHOLESTEROL 7-ALPHA-HYDROXYLASE"/>
    <property type="match status" value="1"/>
</dbReference>
<dbReference type="PRINTS" id="PR00463">
    <property type="entry name" value="EP450I"/>
</dbReference>
<dbReference type="InterPro" id="IPR001128">
    <property type="entry name" value="Cyt_P450"/>
</dbReference>
<dbReference type="CDD" id="cd00302">
    <property type="entry name" value="cytochrome_P450"/>
    <property type="match status" value="1"/>
</dbReference>
<name>A0A0D2L7H9_HYPSF</name>
<evidence type="ECO:0008006" key="9">
    <source>
        <dbReference type="Google" id="ProtNLM"/>
    </source>
</evidence>
<keyword evidence="4 5" id="KW-0408">Iron</keyword>
<comment type="similarity">
    <text evidence="1">Belongs to the cytochrome P450 family.</text>
</comment>
<dbReference type="GO" id="GO:0016705">
    <property type="term" value="F:oxidoreductase activity, acting on paired donors, with incorporation or reduction of molecular oxygen"/>
    <property type="evidence" value="ECO:0007669"/>
    <property type="project" value="InterPro"/>
</dbReference>
<dbReference type="InterPro" id="IPR050529">
    <property type="entry name" value="CYP450_sterol_14alpha_dmase"/>
</dbReference>
<dbReference type="SUPFAM" id="SSF48264">
    <property type="entry name" value="Cytochrome P450"/>
    <property type="match status" value="1"/>
</dbReference>
<dbReference type="PANTHER" id="PTHR24304">
    <property type="entry name" value="CYTOCHROME P450 FAMILY 7"/>
    <property type="match status" value="1"/>
</dbReference>
<dbReference type="PRINTS" id="PR00385">
    <property type="entry name" value="P450"/>
</dbReference>
<dbReference type="Proteomes" id="UP000054270">
    <property type="component" value="Unassembled WGS sequence"/>
</dbReference>
<dbReference type="OMA" id="FHEVARN"/>
<dbReference type="OrthoDB" id="1055148at2759"/>